<feature type="compositionally biased region" description="Polar residues" evidence="1">
    <location>
        <begin position="17"/>
        <end position="26"/>
    </location>
</feature>
<dbReference type="Proteomes" id="UP000292346">
    <property type="component" value="Unassembled WGS sequence"/>
</dbReference>
<dbReference type="AlphaFoldDB" id="A0A4V2LYZ8"/>
<evidence type="ECO:0000256" key="1">
    <source>
        <dbReference type="SAM" id="MobiDB-lite"/>
    </source>
</evidence>
<keyword evidence="3" id="KW-1185">Reference proteome</keyword>
<sequence length="97" mass="10584">MDAEKLDVETDAARGQLHSQAELSHSASRARTLIELIDEVLDSAAGLSSFREARSPIGSELRRNRGRVLKEGRLVARLTQKHPRLPSGALRTGAGDR</sequence>
<proteinExistence type="predicted"/>
<dbReference type="RefSeq" id="WP_131343523.1">
    <property type="nucleotide sequence ID" value="NZ_SJJZ01000003.1"/>
</dbReference>
<reference evidence="2 3" key="1">
    <citation type="submission" date="2019-02" db="EMBL/GenBank/DDBJ databases">
        <title>Kribbella capetownensis sp. nov. and Kribbella speibonae sp. nov., isolated from soil.</title>
        <authorList>
            <person name="Curtis S.M."/>
            <person name="Norton I."/>
            <person name="Everest G.J."/>
            <person name="Meyers P.R."/>
        </authorList>
    </citation>
    <scope>NUCLEOTIDE SEQUENCE [LARGE SCALE GENOMIC DNA]</scope>
    <source>
        <strain evidence="2 3">KCTC 29219</strain>
    </source>
</reference>
<feature type="compositionally biased region" description="Basic and acidic residues" evidence="1">
    <location>
        <begin position="1"/>
        <end position="12"/>
    </location>
</feature>
<name>A0A4V2LYZ8_9ACTN</name>
<evidence type="ECO:0000313" key="3">
    <source>
        <dbReference type="Proteomes" id="UP000292346"/>
    </source>
</evidence>
<protein>
    <submittedName>
        <fullName evidence="2">Uncharacterized protein</fullName>
    </submittedName>
</protein>
<evidence type="ECO:0000313" key="2">
    <source>
        <dbReference type="EMBL" id="TCC06236.1"/>
    </source>
</evidence>
<dbReference type="EMBL" id="SJJZ01000003">
    <property type="protein sequence ID" value="TCC06236.1"/>
    <property type="molecule type" value="Genomic_DNA"/>
</dbReference>
<gene>
    <name evidence="2" type="ORF">E0H45_30335</name>
</gene>
<accession>A0A4V2LYZ8</accession>
<comment type="caution">
    <text evidence="2">The sequence shown here is derived from an EMBL/GenBank/DDBJ whole genome shotgun (WGS) entry which is preliminary data.</text>
</comment>
<feature type="region of interest" description="Disordered" evidence="1">
    <location>
        <begin position="1"/>
        <end position="26"/>
    </location>
</feature>
<organism evidence="2 3">
    <name type="scientific">Kribbella soli</name>
    <dbReference type="NCBI Taxonomy" id="1124743"/>
    <lineage>
        <taxon>Bacteria</taxon>
        <taxon>Bacillati</taxon>
        <taxon>Actinomycetota</taxon>
        <taxon>Actinomycetes</taxon>
        <taxon>Propionibacteriales</taxon>
        <taxon>Kribbellaceae</taxon>
        <taxon>Kribbella</taxon>
    </lineage>
</organism>